<evidence type="ECO:0000256" key="4">
    <source>
        <dbReference type="ARBA" id="ARBA00022989"/>
    </source>
</evidence>
<dbReference type="PROSITE" id="PS51371">
    <property type="entry name" value="CBS"/>
    <property type="match status" value="2"/>
</dbReference>
<dbReference type="Gene3D" id="3.10.580.10">
    <property type="entry name" value="CBS-domain"/>
    <property type="match status" value="1"/>
</dbReference>
<evidence type="ECO:0000256" key="6">
    <source>
        <dbReference type="ARBA" id="ARBA00023136"/>
    </source>
</evidence>
<evidence type="ECO:0000313" key="13">
    <source>
        <dbReference type="Proteomes" id="UP001431449"/>
    </source>
</evidence>
<keyword evidence="13" id="KW-1185">Reference proteome</keyword>
<dbReference type="InterPro" id="IPR046342">
    <property type="entry name" value="CBS_dom_sf"/>
</dbReference>
<evidence type="ECO:0000256" key="7">
    <source>
        <dbReference type="PROSITE-ProRule" id="PRU00703"/>
    </source>
</evidence>
<keyword evidence="2 8" id="KW-0812">Transmembrane</keyword>
<evidence type="ECO:0000259" key="10">
    <source>
        <dbReference type="PROSITE" id="PS51371"/>
    </source>
</evidence>
<evidence type="ECO:0000313" key="12">
    <source>
        <dbReference type="EMBL" id="MCK7594338.1"/>
    </source>
</evidence>
<evidence type="ECO:0000256" key="3">
    <source>
        <dbReference type="ARBA" id="ARBA00022737"/>
    </source>
</evidence>
<sequence length="436" mass="47142">MTELIVVLVLVLCNGFFAMSEMAVVTARKSRLKELAVVSRRARVASELAEHPERFLSTVQVGITLIGILTGVFGGEAIGGMLAAWVASGLPMLAPWAPAIGLGLAVALITGLSLVLGELVPKRFALTRPERIAVAVAIPMRALAAVAAPAVSLLSIATRGVLRLLRVEIESAQKVSEEEIRLLVAESHEQGVIDLDERNMMNRVLRLGDRDAASLMTPRRRIAWLDAAAGEEVNLRVMRETPYSRYPVMRGSDQEVLGILEVKSLAGRIAGRRLDLFRDLRPALFVAEGTRALNLMDLFREEGCSLALVVDEYGDIQGMVTLNDVLGAVLGRLPGADDAPDSGHPVVQRADGSLLVDASLPSDELRDLIGQSVLPDEEDHDYRTVAGLVIAHFGRIPQPGEFFDHGGWRFEVVDLDGARIDKLLLQRLPGDSADTP</sequence>
<dbReference type="InterPro" id="IPR005170">
    <property type="entry name" value="Transptr-assoc_dom"/>
</dbReference>
<dbReference type="InterPro" id="IPR000644">
    <property type="entry name" value="CBS_dom"/>
</dbReference>
<gene>
    <name evidence="12" type="ORF">M0G41_11740</name>
</gene>
<dbReference type="Pfam" id="PF01595">
    <property type="entry name" value="CNNM"/>
    <property type="match status" value="1"/>
</dbReference>
<feature type="domain" description="CBS" evidence="10">
    <location>
        <begin position="279"/>
        <end position="335"/>
    </location>
</feature>
<dbReference type="InterPro" id="IPR002550">
    <property type="entry name" value="CNNM"/>
</dbReference>
<name>A0ABT0GIG8_9GAMM</name>
<feature type="transmembrane region" description="Helical" evidence="9">
    <location>
        <begin position="6"/>
        <end position="25"/>
    </location>
</feature>
<dbReference type="SUPFAM" id="SSF56176">
    <property type="entry name" value="FAD-binding/transporter-associated domain-like"/>
    <property type="match status" value="1"/>
</dbReference>
<protein>
    <submittedName>
        <fullName evidence="12">Hemolysin family protein</fullName>
    </submittedName>
</protein>
<dbReference type="InterPro" id="IPR044751">
    <property type="entry name" value="Ion_transp-like_CBS"/>
</dbReference>
<evidence type="ECO:0000256" key="9">
    <source>
        <dbReference type="SAM" id="Phobius"/>
    </source>
</evidence>
<dbReference type="SMART" id="SM01091">
    <property type="entry name" value="CorC_HlyC"/>
    <property type="match status" value="1"/>
</dbReference>
<feature type="transmembrane region" description="Helical" evidence="9">
    <location>
        <begin position="61"/>
        <end position="87"/>
    </location>
</feature>
<dbReference type="PROSITE" id="PS51846">
    <property type="entry name" value="CNNM"/>
    <property type="match status" value="1"/>
</dbReference>
<dbReference type="Pfam" id="PF03471">
    <property type="entry name" value="CorC_HlyC"/>
    <property type="match status" value="1"/>
</dbReference>
<keyword evidence="3" id="KW-0677">Repeat</keyword>
<keyword evidence="4 8" id="KW-1133">Transmembrane helix</keyword>
<evidence type="ECO:0000256" key="8">
    <source>
        <dbReference type="PROSITE-ProRule" id="PRU01193"/>
    </source>
</evidence>
<feature type="transmembrane region" description="Helical" evidence="9">
    <location>
        <begin position="99"/>
        <end position="120"/>
    </location>
</feature>
<organism evidence="12 13">
    <name type="scientific">Pseudomarimonas salicorniae</name>
    <dbReference type="NCBI Taxonomy" id="2933270"/>
    <lineage>
        <taxon>Bacteria</taxon>
        <taxon>Pseudomonadati</taxon>
        <taxon>Pseudomonadota</taxon>
        <taxon>Gammaproteobacteria</taxon>
        <taxon>Lysobacterales</taxon>
        <taxon>Lysobacteraceae</taxon>
        <taxon>Pseudomarimonas</taxon>
    </lineage>
</organism>
<dbReference type="SMART" id="SM00116">
    <property type="entry name" value="CBS"/>
    <property type="match status" value="2"/>
</dbReference>
<dbReference type="EMBL" id="JALNMH010000009">
    <property type="protein sequence ID" value="MCK7594338.1"/>
    <property type="molecule type" value="Genomic_DNA"/>
</dbReference>
<evidence type="ECO:0000256" key="2">
    <source>
        <dbReference type="ARBA" id="ARBA00022692"/>
    </source>
</evidence>
<feature type="domain" description="CNNM transmembrane" evidence="11">
    <location>
        <begin position="1"/>
        <end position="197"/>
    </location>
</feature>
<evidence type="ECO:0000259" key="11">
    <source>
        <dbReference type="PROSITE" id="PS51846"/>
    </source>
</evidence>
<comment type="subcellular location">
    <subcellularLocation>
        <location evidence="1">Membrane</location>
        <topology evidence="1">Multi-pass membrane protein</topology>
    </subcellularLocation>
</comment>
<dbReference type="Proteomes" id="UP001431449">
    <property type="component" value="Unassembled WGS sequence"/>
</dbReference>
<dbReference type="Gene3D" id="3.30.465.10">
    <property type="match status" value="1"/>
</dbReference>
<dbReference type="RefSeq" id="WP_248209398.1">
    <property type="nucleotide sequence ID" value="NZ_JALNMH010000009.1"/>
</dbReference>
<dbReference type="PANTHER" id="PTHR22777:SF17">
    <property type="entry name" value="UPF0053 PROTEIN SLL0260"/>
    <property type="match status" value="1"/>
</dbReference>
<dbReference type="CDD" id="cd04590">
    <property type="entry name" value="CBS_pair_CorC_HlyC_assoc"/>
    <property type="match status" value="1"/>
</dbReference>
<keyword evidence="5 7" id="KW-0129">CBS domain</keyword>
<dbReference type="InterPro" id="IPR016169">
    <property type="entry name" value="FAD-bd_PCMH_sub2"/>
</dbReference>
<dbReference type="Pfam" id="PF00571">
    <property type="entry name" value="CBS"/>
    <property type="match status" value="1"/>
</dbReference>
<accession>A0ABT0GIG8</accession>
<keyword evidence="6 8" id="KW-0472">Membrane</keyword>
<feature type="domain" description="CBS" evidence="10">
    <location>
        <begin position="216"/>
        <end position="276"/>
    </location>
</feature>
<reference evidence="12" key="1">
    <citation type="submission" date="2022-04" db="EMBL/GenBank/DDBJ databases">
        <title>Lysobacter sp. CAU 1642 isolated from sea sand.</title>
        <authorList>
            <person name="Kim W."/>
        </authorList>
    </citation>
    <scope>NUCLEOTIDE SEQUENCE</scope>
    <source>
        <strain evidence="12">CAU 1642</strain>
    </source>
</reference>
<comment type="caution">
    <text evidence="12">The sequence shown here is derived from an EMBL/GenBank/DDBJ whole genome shotgun (WGS) entry which is preliminary data.</text>
</comment>
<evidence type="ECO:0000256" key="1">
    <source>
        <dbReference type="ARBA" id="ARBA00004141"/>
    </source>
</evidence>
<dbReference type="PANTHER" id="PTHR22777">
    <property type="entry name" value="HEMOLYSIN-RELATED"/>
    <property type="match status" value="1"/>
</dbReference>
<evidence type="ECO:0000256" key="5">
    <source>
        <dbReference type="ARBA" id="ARBA00023122"/>
    </source>
</evidence>
<proteinExistence type="predicted"/>
<dbReference type="InterPro" id="IPR036318">
    <property type="entry name" value="FAD-bd_PCMH-like_sf"/>
</dbReference>
<feature type="transmembrane region" description="Helical" evidence="9">
    <location>
        <begin position="132"/>
        <end position="157"/>
    </location>
</feature>
<dbReference type="SUPFAM" id="SSF54631">
    <property type="entry name" value="CBS-domain pair"/>
    <property type="match status" value="1"/>
</dbReference>